<dbReference type="Gene3D" id="1.10.357.10">
    <property type="entry name" value="Tetracycline Repressor, domain 2"/>
    <property type="match status" value="1"/>
</dbReference>
<dbReference type="InterPro" id="IPR009057">
    <property type="entry name" value="Homeodomain-like_sf"/>
</dbReference>
<dbReference type="Pfam" id="PF17938">
    <property type="entry name" value="TetR_C_29"/>
    <property type="match status" value="1"/>
</dbReference>
<name>A0A9D9E390_9BACT</name>
<dbReference type="PRINTS" id="PR00455">
    <property type="entry name" value="HTHTETR"/>
</dbReference>
<evidence type="ECO:0000259" key="3">
    <source>
        <dbReference type="PROSITE" id="PS50977"/>
    </source>
</evidence>
<gene>
    <name evidence="4" type="ORF">IAC54_07885</name>
</gene>
<dbReference type="Pfam" id="PF00440">
    <property type="entry name" value="TetR_N"/>
    <property type="match status" value="1"/>
</dbReference>
<dbReference type="InterPro" id="IPR036271">
    <property type="entry name" value="Tet_transcr_reg_TetR-rel_C_sf"/>
</dbReference>
<dbReference type="EMBL" id="JADIMW010000082">
    <property type="protein sequence ID" value="MBO8438797.1"/>
    <property type="molecule type" value="Genomic_DNA"/>
</dbReference>
<sequence>MVNQKREQKSTQESILRSAEEEFIKYGYDAAKTVRIAAAAGVTHAMLHYYFGTKKNLFNKVFEEKIRLLGQSLSLPLVKRELPLCEKIRMLIEAHFDFIAANPELPRFIINELTCDPERMQWFKERMKHIASPLLEQIQEVADRAAERGEIRKVDIFDIMIDMVSLNIFPFLAMPIIKSIKGDVTDDTDKFILSRRRENVEIILERIKP</sequence>
<dbReference type="InterPro" id="IPR001647">
    <property type="entry name" value="HTH_TetR"/>
</dbReference>
<accession>A0A9D9E390</accession>
<protein>
    <submittedName>
        <fullName evidence="4">TetR/AcrR family transcriptional regulator</fullName>
    </submittedName>
</protein>
<reference evidence="4" key="2">
    <citation type="journal article" date="2021" name="PeerJ">
        <title>Extensive microbial diversity within the chicken gut microbiome revealed by metagenomics and culture.</title>
        <authorList>
            <person name="Gilroy R."/>
            <person name="Ravi A."/>
            <person name="Getino M."/>
            <person name="Pursley I."/>
            <person name="Horton D.L."/>
            <person name="Alikhan N.F."/>
            <person name="Baker D."/>
            <person name="Gharbi K."/>
            <person name="Hall N."/>
            <person name="Watson M."/>
            <person name="Adriaenssens E.M."/>
            <person name="Foster-Nyarko E."/>
            <person name="Jarju S."/>
            <person name="Secka A."/>
            <person name="Antonio M."/>
            <person name="Oren A."/>
            <person name="Chaudhuri R.R."/>
            <person name="La Ragione R."/>
            <person name="Hildebrand F."/>
            <person name="Pallen M.J."/>
        </authorList>
    </citation>
    <scope>NUCLEOTIDE SEQUENCE</scope>
    <source>
        <strain evidence="4">G3-4614</strain>
    </source>
</reference>
<dbReference type="Proteomes" id="UP000823636">
    <property type="component" value="Unassembled WGS sequence"/>
</dbReference>
<proteinExistence type="predicted"/>
<feature type="domain" description="HTH tetR-type" evidence="3">
    <location>
        <begin position="9"/>
        <end position="69"/>
    </location>
</feature>
<feature type="DNA-binding region" description="H-T-H motif" evidence="2">
    <location>
        <begin position="32"/>
        <end position="51"/>
    </location>
</feature>
<evidence type="ECO:0000256" key="2">
    <source>
        <dbReference type="PROSITE-ProRule" id="PRU00335"/>
    </source>
</evidence>
<evidence type="ECO:0000256" key="1">
    <source>
        <dbReference type="ARBA" id="ARBA00023125"/>
    </source>
</evidence>
<dbReference type="InterPro" id="IPR050109">
    <property type="entry name" value="HTH-type_TetR-like_transc_reg"/>
</dbReference>
<dbReference type="InterPro" id="IPR041474">
    <property type="entry name" value="NicS_C"/>
</dbReference>
<dbReference type="SUPFAM" id="SSF46689">
    <property type="entry name" value="Homeodomain-like"/>
    <property type="match status" value="1"/>
</dbReference>
<evidence type="ECO:0000313" key="4">
    <source>
        <dbReference type="EMBL" id="MBO8438797.1"/>
    </source>
</evidence>
<dbReference type="PANTHER" id="PTHR30328">
    <property type="entry name" value="TRANSCRIPTIONAL REPRESSOR"/>
    <property type="match status" value="1"/>
</dbReference>
<dbReference type="AlphaFoldDB" id="A0A9D9E390"/>
<keyword evidence="1 2" id="KW-0238">DNA-binding</keyword>
<organism evidence="4 5">
    <name type="scientific">Candidatus Caccoplasma merdipullorum</name>
    <dbReference type="NCBI Taxonomy" id="2840718"/>
    <lineage>
        <taxon>Bacteria</taxon>
        <taxon>Pseudomonadati</taxon>
        <taxon>Bacteroidota</taxon>
        <taxon>Bacteroidia</taxon>
        <taxon>Bacteroidales</taxon>
        <taxon>Bacteroidaceae</taxon>
        <taxon>Bacteroidaceae incertae sedis</taxon>
        <taxon>Candidatus Caccoplasma</taxon>
    </lineage>
</organism>
<dbReference type="SUPFAM" id="SSF48498">
    <property type="entry name" value="Tetracyclin repressor-like, C-terminal domain"/>
    <property type="match status" value="1"/>
</dbReference>
<dbReference type="PANTHER" id="PTHR30328:SF54">
    <property type="entry name" value="HTH-TYPE TRANSCRIPTIONAL REPRESSOR SCO4008"/>
    <property type="match status" value="1"/>
</dbReference>
<reference evidence="4" key="1">
    <citation type="submission" date="2020-10" db="EMBL/GenBank/DDBJ databases">
        <authorList>
            <person name="Gilroy R."/>
        </authorList>
    </citation>
    <scope>NUCLEOTIDE SEQUENCE</scope>
    <source>
        <strain evidence="4">G3-4614</strain>
    </source>
</reference>
<dbReference type="GO" id="GO:0003677">
    <property type="term" value="F:DNA binding"/>
    <property type="evidence" value="ECO:0007669"/>
    <property type="project" value="UniProtKB-UniRule"/>
</dbReference>
<comment type="caution">
    <text evidence="4">The sequence shown here is derived from an EMBL/GenBank/DDBJ whole genome shotgun (WGS) entry which is preliminary data.</text>
</comment>
<dbReference type="PROSITE" id="PS50977">
    <property type="entry name" value="HTH_TETR_2"/>
    <property type="match status" value="1"/>
</dbReference>
<evidence type="ECO:0000313" key="5">
    <source>
        <dbReference type="Proteomes" id="UP000823636"/>
    </source>
</evidence>